<dbReference type="RefSeq" id="WP_065860725.1">
    <property type="nucleotide sequence ID" value="NZ_LT906441.1"/>
</dbReference>
<evidence type="ECO:0000313" key="4">
    <source>
        <dbReference type="Proteomes" id="UP000215332"/>
    </source>
</evidence>
<evidence type="ECO:0000259" key="2">
    <source>
        <dbReference type="Pfam" id="PF19575"/>
    </source>
</evidence>
<feature type="region of interest" description="Disordered" evidence="1">
    <location>
        <begin position="58"/>
        <end position="213"/>
    </location>
</feature>
<evidence type="ECO:0000313" key="3">
    <source>
        <dbReference type="EMBL" id="SNV34204.1"/>
    </source>
</evidence>
<name>A0A239WKR4_9ACTN</name>
<dbReference type="AlphaFoldDB" id="A0A239WKR4"/>
<feature type="domain" description="Helix-turn-helix" evidence="2">
    <location>
        <begin position="6"/>
        <end position="62"/>
    </location>
</feature>
<dbReference type="InterPro" id="IPR045745">
    <property type="entry name" value="HTH_58_Actinobacteria-type"/>
</dbReference>
<dbReference type="KEGG" id="cgrn:4412665_01080"/>
<organism evidence="3 4">
    <name type="scientific">Cutibacterium granulosum</name>
    <dbReference type="NCBI Taxonomy" id="33011"/>
    <lineage>
        <taxon>Bacteria</taxon>
        <taxon>Bacillati</taxon>
        <taxon>Actinomycetota</taxon>
        <taxon>Actinomycetes</taxon>
        <taxon>Propionibacteriales</taxon>
        <taxon>Propionibacteriaceae</taxon>
        <taxon>Cutibacterium</taxon>
    </lineage>
</organism>
<dbReference type="Proteomes" id="UP000215332">
    <property type="component" value="Chromosome 1"/>
</dbReference>
<reference evidence="3 4" key="1">
    <citation type="submission" date="2017-06" db="EMBL/GenBank/DDBJ databases">
        <authorList>
            <consortium name="Pathogen Informatics"/>
        </authorList>
    </citation>
    <scope>NUCLEOTIDE SEQUENCE [LARGE SCALE GENOMIC DNA]</scope>
    <source>
        <strain evidence="3 4">NCTC11865</strain>
    </source>
</reference>
<feature type="compositionally biased region" description="Basic and acidic residues" evidence="1">
    <location>
        <begin position="90"/>
        <end position="108"/>
    </location>
</feature>
<gene>
    <name evidence="3" type="ORF">SAMEA4412665_01080</name>
</gene>
<accession>A0A239WKR4</accession>
<feature type="compositionally biased region" description="Basic residues" evidence="1">
    <location>
        <begin position="135"/>
        <end position="181"/>
    </location>
</feature>
<protein>
    <recommendedName>
        <fullName evidence="2">Helix-turn-helix domain-containing protein</fullName>
    </recommendedName>
</protein>
<dbReference type="eggNOG" id="ENOG5032ZDA">
    <property type="taxonomic scope" value="Bacteria"/>
</dbReference>
<sequence>MPTRPPRLVGAERQAMARELAHRYEQGASIRALAREIGRSYGLCQRLLTEAGVQFRARGGANPASPQVRAQQAHRSEGPSHGPMTGPDSPAREQSHDEAREHPHDEKGVIPPDPSESREDSDAPSTSELKSDLKKARKHAKAARHKADKARRKARKIKKKNGASKAKRKAAVKKAKRKARKAEKAQRVFEQAESALERARHAARSRPAADAGE</sequence>
<evidence type="ECO:0000256" key="1">
    <source>
        <dbReference type="SAM" id="MobiDB-lite"/>
    </source>
</evidence>
<proteinExistence type="predicted"/>
<dbReference type="EMBL" id="LT906441">
    <property type="protein sequence ID" value="SNV34204.1"/>
    <property type="molecule type" value="Genomic_DNA"/>
</dbReference>
<dbReference type="Pfam" id="PF19575">
    <property type="entry name" value="HTH_58"/>
    <property type="match status" value="1"/>
</dbReference>